<comment type="caution">
    <text evidence="7">The sequence shown here is derived from an EMBL/GenBank/DDBJ whole genome shotgun (WGS) entry which is preliminary data.</text>
</comment>
<dbReference type="InterPro" id="IPR051852">
    <property type="entry name" value="Alpha-type_PK"/>
</dbReference>
<dbReference type="Pfam" id="PF02816">
    <property type="entry name" value="Alpha_kinase"/>
    <property type="match status" value="1"/>
</dbReference>
<gene>
    <name evidence="7" type="ORF">R3P38DRAFT_3381247</name>
</gene>
<evidence type="ECO:0000256" key="3">
    <source>
        <dbReference type="ARBA" id="ARBA00022741"/>
    </source>
</evidence>
<feature type="domain" description="Alpha-type protein kinase" evidence="6">
    <location>
        <begin position="75"/>
        <end position="382"/>
    </location>
</feature>
<evidence type="ECO:0000256" key="4">
    <source>
        <dbReference type="ARBA" id="ARBA00022777"/>
    </source>
</evidence>
<evidence type="ECO:0000259" key="6">
    <source>
        <dbReference type="PROSITE" id="PS51158"/>
    </source>
</evidence>
<keyword evidence="1" id="KW-0723">Serine/threonine-protein kinase</keyword>
<dbReference type="GO" id="GO:0005524">
    <property type="term" value="F:ATP binding"/>
    <property type="evidence" value="ECO:0007669"/>
    <property type="project" value="UniProtKB-KW"/>
</dbReference>
<evidence type="ECO:0000256" key="1">
    <source>
        <dbReference type="ARBA" id="ARBA00022527"/>
    </source>
</evidence>
<dbReference type="PANTHER" id="PTHR45992:SF2">
    <property type="entry name" value="EUKARYOTIC ELONGATION FACTOR 2 KINASE"/>
    <property type="match status" value="1"/>
</dbReference>
<proteinExistence type="predicted"/>
<dbReference type="Gene3D" id="3.20.200.10">
    <property type="entry name" value="MHCK/EF2 kinase"/>
    <property type="match status" value="1"/>
</dbReference>
<organism evidence="7 8">
    <name type="scientific">Favolaschia claudopus</name>
    <dbReference type="NCBI Taxonomy" id="2862362"/>
    <lineage>
        <taxon>Eukaryota</taxon>
        <taxon>Fungi</taxon>
        <taxon>Dikarya</taxon>
        <taxon>Basidiomycota</taxon>
        <taxon>Agaricomycotina</taxon>
        <taxon>Agaricomycetes</taxon>
        <taxon>Agaricomycetidae</taxon>
        <taxon>Agaricales</taxon>
        <taxon>Marasmiineae</taxon>
        <taxon>Mycenaceae</taxon>
        <taxon>Favolaschia</taxon>
    </lineage>
</organism>
<dbReference type="PANTHER" id="PTHR45992">
    <property type="entry name" value="EUKARYOTIC ELONGATION FACTOR 2 KINASE-RELATED"/>
    <property type="match status" value="1"/>
</dbReference>
<dbReference type="Proteomes" id="UP001362999">
    <property type="component" value="Unassembled WGS sequence"/>
</dbReference>
<keyword evidence="5" id="KW-0067">ATP-binding</keyword>
<dbReference type="InterPro" id="IPR004166">
    <property type="entry name" value="a-kinase_dom"/>
</dbReference>
<accession>A0AAV9YYU5</accession>
<dbReference type="SUPFAM" id="SSF56112">
    <property type="entry name" value="Protein kinase-like (PK-like)"/>
    <property type="match status" value="1"/>
</dbReference>
<evidence type="ECO:0000256" key="2">
    <source>
        <dbReference type="ARBA" id="ARBA00022679"/>
    </source>
</evidence>
<dbReference type="EMBL" id="JAWWNJ010000282">
    <property type="protein sequence ID" value="KAK6966346.1"/>
    <property type="molecule type" value="Genomic_DNA"/>
</dbReference>
<dbReference type="InterPro" id="IPR011009">
    <property type="entry name" value="Kinase-like_dom_sf"/>
</dbReference>
<name>A0AAV9YYU5_9AGAR</name>
<keyword evidence="8" id="KW-1185">Reference proteome</keyword>
<keyword evidence="2" id="KW-0808">Transferase</keyword>
<dbReference type="AlphaFoldDB" id="A0AAV9YYU5"/>
<keyword evidence="4 7" id="KW-0418">Kinase</keyword>
<evidence type="ECO:0000256" key="5">
    <source>
        <dbReference type="ARBA" id="ARBA00022840"/>
    </source>
</evidence>
<evidence type="ECO:0000313" key="8">
    <source>
        <dbReference type="Proteomes" id="UP001362999"/>
    </source>
</evidence>
<reference evidence="7 8" key="1">
    <citation type="journal article" date="2024" name="J Genomics">
        <title>Draft genome sequencing and assembly of Favolaschia claudopus CIRM-BRFM 2984 isolated from oak limbs.</title>
        <authorList>
            <person name="Navarro D."/>
            <person name="Drula E."/>
            <person name="Chaduli D."/>
            <person name="Cazenave R."/>
            <person name="Ahrendt S."/>
            <person name="Wang J."/>
            <person name="Lipzen A."/>
            <person name="Daum C."/>
            <person name="Barry K."/>
            <person name="Grigoriev I.V."/>
            <person name="Favel A."/>
            <person name="Rosso M.N."/>
            <person name="Martin F."/>
        </authorList>
    </citation>
    <scope>NUCLEOTIDE SEQUENCE [LARGE SCALE GENOMIC DNA]</scope>
    <source>
        <strain evidence="7 8">CIRM-BRFM 2984</strain>
    </source>
</reference>
<dbReference type="PROSITE" id="PS51158">
    <property type="entry name" value="ALPHA_KINASE"/>
    <property type="match status" value="1"/>
</dbReference>
<sequence>MAVLRNNNPATTECYALIIEPFVISKSCDYLPMFDVTRESSAKVFELLEAVMACFNPSWEQDSEAGLDRFTTELELSLRRASFPPGQNEFSTQIPASPTAQFSRGADFIIEMFISVSGGSRQLKSSFVLAASSVSATTKPSTKTIVNGENYVSKRCYTIGDNLPMSILANRDQLVKEAITLGRAEFFLDNFNKECENDGVEISEFKVTDFILAQEGTACVNDRFEPSPASGVDSAHYLTLSDVEKDKITSGTAVISSITWLLERERGDVELRKCSGTLDHPRYSDKQGATINAFQHFTYLYSNETLVLADIQGKSNIFTPLYLHRSSESHDPKSQAAILFDLMSHTSTGDSGAGDHGEKGIQTFLDQHECVQKCTLLSLKPLQEPEALDADEEDNGSNSE</sequence>
<dbReference type="GO" id="GO:1903013">
    <property type="term" value="P:response to differentiation-inducing factor 1"/>
    <property type="evidence" value="ECO:0007669"/>
    <property type="project" value="TreeGrafter"/>
</dbReference>
<protein>
    <submittedName>
        <fullName evidence="7">Kinase-like domain-containing protein</fullName>
    </submittedName>
</protein>
<dbReference type="GO" id="GO:0031037">
    <property type="term" value="P:myosin II filament disassembly"/>
    <property type="evidence" value="ECO:0007669"/>
    <property type="project" value="TreeGrafter"/>
</dbReference>
<dbReference type="CDD" id="cd04515">
    <property type="entry name" value="Alpha_kinase"/>
    <property type="match status" value="1"/>
</dbReference>
<dbReference type="GO" id="GO:0004674">
    <property type="term" value="F:protein serine/threonine kinase activity"/>
    <property type="evidence" value="ECO:0007669"/>
    <property type="project" value="UniProtKB-KW"/>
</dbReference>
<evidence type="ECO:0000313" key="7">
    <source>
        <dbReference type="EMBL" id="KAK6966346.1"/>
    </source>
</evidence>
<keyword evidence="3" id="KW-0547">Nucleotide-binding</keyword>